<dbReference type="AlphaFoldDB" id="A0A1G2SJP4"/>
<dbReference type="SUPFAM" id="SSF54523">
    <property type="entry name" value="Pili subunits"/>
    <property type="match status" value="1"/>
</dbReference>
<dbReference type="Proteomes" id="UP000178168">
    <property type="component" value="Unassembled WGS sequence"/>
</dbReference>
<comment type="caution">
    <text evidence="2">The sequence shown here is derived from an EMBL/GenBank/DDBJ whole genome shotgun (WGS) entry which is preliminary data.</text>
</comment>
<dbReference type="InterPro" id="IPR012902">
    <property type="entry name" value="N_methyl_site"/>
</dbReference>
<reference evidence="2 3" key="1">
    <citation type="journal article" date="2016" name="Nat. Commun.">
        <title>Thousands of microbial genomes shed light on interconnected biogeochemical processes in an aquifer system.</title>
        <authorList>
            <person name="Anantharaman K."/>
            <person name="Brown C.T."/>
            <person name="Hug L.A."/>
            <person name="Sharon I."/>
            <person name="Castelle C.J."/>
            <person name="Probst A.J."/>
            <person name="Thomas B.C."/>
            <person name="Singh A."/>
            <person name="Wilkins M.J."/>
            <person name="Karaoz U."/>
            <person name="Brodie E.L."/>
            <person name="Williams K.H."/>
            <person name="Hubbard S.S."/>
            <person name="Banfield J.F."/>
        </authorList>
    </citation>
    <scope>NUCLEOTIDE SEQUENCE [LARGE SCALE GENOMIC DNA]</scope>
</reference>
<dbReference type="NCBIfam" id="TIGR02532">
    <property type="entry name" value="IV_pilin_GFxxxE"/>
    <property type="match status" value="1"/>
</dbReference>
<evidence type="ECO:0000256" key="1">
    <source>
        <dbReference type="SAM" id="Phobius"/>
    </source>
</evidence>
<dbReference type="Gene3D" id="3.30.700.10">
    <property type="entry name" value="Glycoprotein, Type 4 Pilin"/>
    <property type="match status" value="1"/>
</dbReference>
<keyword evidence="1" id="KW-0472">Membrane</keyword>
<dbReference type="PROSITE" id="PS00409">
    <property type="entry name" value="PROKAR_NTER_METHYL"/>
    <property type="match status" value="1"/>
</dbReference>
<evidence type="ECO:0000313" key="3">
    <source>
        <dbReference type="Proteomes" id="UP000178168"/>
    </source>
</evidence>
<keyword evidence="1" id="KW-1133">Transmembrane helix</keyword>
<proteinExistence type="predicted"/>
<evidence type="ECO:0000313" key="2">
    <source>
        <dbReference type="EMBL" id="OHA84908.1"/>
    </source>
</evidence>
<protein>
    <recommendedName>
        <fullName evidence="4">General secretion pathway GspH domain-containing protein</fullName>
    </recommendedName>
</protein>
<accession>A0A1G2SJP4</accession>
<name>A0A1G2SJP4_9BACT</name>
<dbReference type="STRING" id="1802730.A2591_01110"/>
<dbReference type="Pfam" id="PF07963">
    <property type="entry name" value="N_methyl"/>
    <property type="match status" value="1"/>
</dbReference>
<evidence type="ECO:0008006" key="4">
    <source>
        <dbReference type="Google" id="ProtNLM"/>
    </source>
</evidence>
<feature type="transmembrane region" description="Helical" evidence="1">
    <location>
        <begin position="12"/>
        <end position="33"/>
    </location>
</feature>
<gene>
    <name evidence="2" type="ORF">A2591_01110</name>
</gene>
<dbReference type="InterPro" id="IPR045584">
    <property type="entry name" value="Pilin-like"/>
</dbReference>
<organism evidence="2 3">
    <name type="scientific">Candidatus Yonathbacteria bacterium RIFOXYD1_FULL_52_36</name>
    <dbReference type="NCBI Taxonomy" id="1802730"/>
    <lineage>
        <taxon>Bacteria</taxon>
        <taxon>Candidatus Yonathiibacteriota</taxon>
    </lineage>
</organism>
<keyword evidence="1" id="KW-0812">Transmembrane</keyword>
<sequence length="153" mass="16051">MFTKKGFTLLELLIVVAVLAVLSAIVLSSFSAFRNSKVLDTAVEDVLTALSQARGDTLSSKDGLQYGVHLQADKAVIYQGATYSSSDSNNQDVVLDGALEITSITLTGGGQNVLFDRLTGKTSQNGTFVIRVTNDTAKTRTITVNGTGVASSS</sequence>
<dbReference type="EMBL" id="MHUZ01000034">
    <property type="protein sequence ID" value="OHA84908.1"/>
    <property type="molecule type" value="Genomic_DNA"/>
</dbReference>